<protein>
    <submittedName>
        <fullName evidence="3">Uncharacterized protein</fullName>
    </submittedName>
</protein>
<evidence type="ECO:0000313" key="3">
    <source>
        <dbReference type="EMBL" id="KAK4733255.1"/>
    </source>
</evidence>
<gene>
    <name evidence="3" type="ORF">R3W88_007516</name>
</gene>
<sequence length="186" mass="21426">MSDQISRVLSFSTKNKISLPNPKTLLCLLRKGEIAAKMEKGKNIEMEPTEEDLRRKLKRLKREIEETRERRMEVEIATAIAQVANTALDEELATKMTKYAIMNEETAAIRKEHDAFNNDMTMRLQKIQGKCSFVNQETNSGPEDTHPGATEEDTGEEIVYKPHLQGRRKEENKNATPKEYEFALRE</sequence>
<comment type="caution">
    <text evidence="3">The sequence shown here is derived from an EMBL/GenBank/DDBJ whole genome shotgun (WGS) entry which is preliminary data.</text>
</comment>
<accession>A0AAV9M5B3</accession>
<evidence type="ECO:0000256" key="1">
    <source>
        <dbReference type="SAM" id="Coils"/>
    </source>
</evidence>
<reference evidence="3 4" key="1">
    <citation type="submission" date="2023-10" db="EMBL/GenBank/DDBJ databases">
        <title>Genome-Wide Identification Analysis in wild type Solanum Pinnatisectum Reveals Some Genes Defensing Phytophthora Infestans.</title>
        <authorList>
            <person name="Sun C."/>
        </authorList>
    </citation>
    <scope>NUCLEOTIDE SEQUENCE [LARGE SCALE GENOMIC DNA]</scope>
    <source>
        <strain evidence="3">LQN</strain>
        <tissue evidence="3">Leaf</tissue>
    </source>
</reference>
<organism evidence="3 4">
    <name type="scientific">Solanum pinnatisectum</name>
    <name type="common">tansyleaf nightshade</name>
    <dbReference type="NCBI Taxonomy" id="50273"/>
    <lineage>
        <taxon>Eukaryota</taxon>
        <taxon>Viridiplantae</taxon>
        <taxon>Streptophyta</taxon>
        <taxon>Embryophyta</taxon>
        <taxon>Tracheophyta</taxon>
        <taxon>Spermatophyta</taxon>
        <taxon>Magnoliopsida</taxon>
        <taxon>eudicotyledons</taxon>
        <taxon>Gunneridae</taxon>
        <taxon>Pentapetalae</taxon>
        <taxon>asterids</taxon>
        <taxon>lamiids</taxon>
        <taxon>Solanales</taxon>
        <taxon>Solanaceae</taxon>
        <taxon>Solanoideae</taxon>
        <taxon>Solaneae</taxon>
        <taxon>Solanum</taxon>
    </lineage>
</organism>
<dbReference type="AlphaFoldDB" id="A0AAV9M5B3"/>
<evidence type="ECO:0000313" key="4">
    <source>
        <dbReference type="Proteomes" id="UP001311915"/>
    </source>
</evidence>
<feature type="compositionally biased region" description="Basic and acidic residues" evidence="2">
    <location>
        <begin position="167"/>
        <end position="186"/>
    </location>
</feature>
<name>A0AAV9M5B3_9SOLN</name>
<proteinExistence type="predicted"/>
<dbReference type="EMBL" id="JAWPEI010000002">
    <property type="protein sequence ID" value="KAK4733255.1"/>
    <property type="molecule type" value="Genomic_DNA"/>
</dbReference>
<keyword evidence="1" id="KW-0175">Coiled coil</keyword>
<keyword evidence="4" id="KW-1185">Reference proteome</keyword>
<evidence type="ECO:0000256" key="2">
    <source>
        <dbReference type="SAM" id="MobiDB-lite"/>
    </source>
</evidence>
<feature type="coiled-coil region" evidence="1">
    <location>
        <begin position="50"/>
        <end position="77"/>
    </location>
</feature>
<dbReference type="Proteomes" id="UP001311915">
    <property type="component" value="Unassembled WGS sequence"/>
</dbReference>
<feature type="region of interest" description="Disordered" evidence="2">
    <location>
        <begin position="134"/>
        <end position="186"/>
    </location>
</feature>